<dbReference type="Proteomes" id="UP001597520">
    <property type="component" value="Unassembled WGS sequence"/>
</dbReference>
<proteinExistence type="predicted"/>
<keyword evidence="3" id="KW-1185">Reference proteome</keyword>
<evidence type="ECO:0000256" key="1">
    <source>
        <dbReference type="SAM" id="Phobius"/>
    </source>
</evidence>
<organism evidence="2 3">
    <name type="scientific">Salibacterium lacus</name>
    <dbReference type="NCBI Taxonomy" id="1898109"/>
    <lineage>
        <taxon>Bacteria</taxon>
        <taxon>Bacillati</taxon>
        <taxon>Bacillota</taxon>
        <taxon>Bacilli</taxon>
        <taxon>Bacillales</taxon>
        <taxon>Bacillaceae</taxon>
    </lineage>
</organism>
<keyword evidence="1" id="KW-1133">Transmembrane helix</keyword>
<sequence length="141" mass="16036">MKRILRHSLIMWIPFALLCLGAGFAVELVEGSKVTTTYHIGGVFPLMIWFTSVLVYPVTFLPLTLLINKTTNRLMIRILSYGLISGLSGWWYFNGAYEPFREQYDLNSSSAVFFFAAAGILYALLDHYLFNHPKAFRGEGE</sequence>
<accession>A0ABW5T482</accession>
<keyword evidence="1" id="KW-0472">Membrane</keyword>
<dbReference type="EMBL" id="JBHUML010000005">
    <property type="protein sequence ID" value="MFD2706826.1"/>
    <property type="molecule type" value="Genomic_DNA"/>
</dbReference>
<evidence type="ECO:0000313" key="2">
    <source>
        <dbReference type="EMBL" id="MFD2706826.1"/>
    </source>
</evidence>
<name>A0ABW5T482_9BACI</name>
<keyword evidence="1" id="KW-0812">Transmembrane</keyword>
<dbReference type="RefSeq" id="WP_380714126.1">
    <property type="nucleotide sequence ID" value="NZ_JBHUML010000005.1"/>
</dbReference>
<feature type="transmembrane region" description="Helical" evidence="1">
    <location>
        <begin position="113"/>
        <end position="130"/>
    </location>
</feature>
<reference evidence="3" key="1">
    <citation type="journal article" date="2019" name="Int. J. Syst. Evol. Microbiol.">
        <title>The Global Catalogue of Microorganisms (GCM) 10K type strain sequencing project: providing services to taxonomists for standard genome sequencing and annotation.</title>
        <authorList>
            <consortium name="The Broad Institute Genomics Platform"/>
            <consortium name="The Broad Institute Genome Sequencing Center for Infectious Disease"/>
            <person name="Wu L."/>
            <person name="Ma J."/>
        </authorList>
    </citation>
    <scope>NUCLEOTIDE SEQUENCE [LARGE SCALE GENOMIC DNA]</scope>
    <source>
        <strain evidence="3">KCTC 33792</strain>
    </source>
</reference>
<protein>
    <submittedName>
        <fullName evidence="2">Uncharacterized protein</fullName>
    </submittedName>
</protein>
<evidence type="ECO:0000313" key="3">
    <source>
        <dbReference type="Proteomes" id="UP001597520"/>
    </source>
</evidence>
<comment type="caution">
    <text evidence="2">The sequence shown here is derived from an EMBL/GenBank/DDBJ whole genome shotgun (WGS) entry which is preliminary data.</text>
</comment>
<feature type="transmembrane region" description="Helical" evidence="1">
    <location>
        <begin position="47"/>
        <end position="67"/>
    </location>
</feature>
<gene>
    <name evidence="2" type="ORF">ACFSUB_15290</name>
</gene>
<feature type="transmembrane region" description="Helical" evidence="1">
    <location>
        <begin position="74"/>
        <end position="93"/>
    </location>
</feature>